<reference evidence="2" key="1">
    <citation type="submission" date="2018-11" db="EMBL/GenBank/DDBJ databases">
        <authorList>
            <person name="Alioto T."/>
            <person name="Alioto T."/>
        </authorList>
    </citation>
    <scope>NUCLEOTIDE SEQUENCE</scope>
</reference>
<gene>
    <name evidence="2" type="ORF">MGAL_10B082640</name>
</gene>
<protein>
    <submittedName>
        <fullName evidence="2">Uncharacterized protein</fullName>
    </submittedName>
</protein>
<name>A0A8B6HIX2_MYTGA</name>
<comment type="caution">
    <text evidence="2">The sequence shown here is derived from an EMBL/GenBank/DDBJ whole genome shotgun (WGS) entry which is preliminary data.</text>
</comment>
<sequence>MRNIFSASNNEMFPLQRDHSARYIKHLQKVYLPVENIETNNPNLSPVTEYMDRRNEPMRDEEEEDDLATWKDYFENSVSWTACETYVHGLWFIPLILRDTVFRDWAVEQGCQEGTSDYCS</sequence>
<feature type="region of interest" description="Disordered" evidence="1">
    <location>
        <begin position="42"/>
        <end position="64"/>
    </location>
</feature>
<proteinExistence type="predicted"/>
<evidence type="ECO:0000313" key="2">
    <source>
        <dbReference type="EMBL" id="VDI79451.1"/>
    </source>
</evidence>
<dbReference type="AlphaFoldDB" id="A0A8B6HIX2"/>
<dbReference type="EMBL" id="UYJE01010075">
    <property type="protein sequence ID" value="VDI79451.1"/>
    <property type="molecule type" value="Genomic_DNA"/>
</dbReference>
<evidence type="ECO:0000313" key="3">
    <source>
        <dbReference type="Proteomes" id="UP000596742"/>
    </source>
</evidence>
<dbReference type="OrthoDB" id="10368496at2759"/>
<keyword evidence="3" id="KW-1185">Reference proteome</keyword>
<dbReference type="Proteomes" id="UP000596742">
    <property type="component" value="Unassembled WGS sequence"/>
</dbReference>
<accession>A0A8B6HIX2</accession>
<organism evidence="2 3">
    <name type="scientific">Mytilus galloprovincialis</name>
    <name type="common">Mediterranean mussel</name>
    <dbReference type="NCBI Taxonomy" id="29158"/>
    <lineage>
        <taxon>Eukaryota</taxon>
        <taxon>Metazoa</taxon>
        <taxon>Spiralia</taxon>
        <taxon>Lophotrochozoa</taxon>
        <taxon>Mollusca</taxon>
        <taxon>Bivalvia</taxon>
        <taxon>Autobranchia</taxon>
        <taxon>Pteriomorphia</taxon>
        <taxon>Mytilida</taxon>
        <taxon>Mytiloidea</taxon>
        <taxon>Mytilidae</taxon>
        <taxon>Mytilinae</taxon>
        <taxon>Mytilus</taxon>
    </lineage>
</organism>
<evidence type="ECO:0000256" key="1">
    <source>
        <dbReference type="SAM" id="MobiDB-lite"/>
    </source>
</evidence>